<sequence>MLHALSTVLREEGFCALYKGWLPSVIVVISSGTIISMYAFPIKCTEVILGDDKETVLEICTEYDHLKKTKPMVLMLTLIDKFERSLQSLELSAFIMFCSAGGATLVYYYIQNPVELDDWLGDLNPESKVVISEAYDVPSLRDAMVGDIFRFERLVSIGKEPP</sequence>
<keyword evidence="6" id="KW-1185">Reference proteome</keyword>
<dbReference type="EMBL" id="OU503036">
    <property type="protein sequence ID" value="CAI9753458.1"/>
    <property type="molecule type" value="Genomic_DNA"/>
</dbReference>
<dbReference type="InterPro" id="IPR018108">
    <property type="entry name" value="MCP_transmembrane"/>
</dbReference>
<dbReference type="Gene3D" id="1.50.40.10">
    <property type="entry name" value="Mitochondrial carrier domain"/>
    <property type="match status" value="1"/>
</dbReference>
<proteinExistence type="predicted"/>
<evidence type="ECO:0000256" key="2">
    <source>
        <dbReference type="ARBA" id="ARBA00022692"/>
    </source>
</evidence>
<evidence type="ECO:0000256" key="3">
    <source>
        <dbReference type="ARBA" id="ARBA00023136"/>
    </source>
</evidence>
<protein>
    <submittedName>
        <fullName evidence="5">Uncharacterized protein</fullName>
    </submittedName>
</protein>
<dbReference type="Proteomes" id="UP000834106">
    <property type="component" value="Chromosome 1"/>
</dbReference>
<evidence type="ECO:0000256" key="4">
    <source>
        <dbReference type="SAM" id="Phobius"/>
    </source>
</evidence>
<dbReference type="Pfam" id="PF00153">
    <property type="entry name" value="Mito_carr"/>
    <property type="match status" value="1"/>
</dbReference>
<dbReference type="InterPro" id="IPR023395">
    <property type="entry name" value="MCP_dom_sf"/>
</dbReference>
<keyword evidence="4" id="KW-1133">Transmembrane helix</keyword>
<comment type="subcellular location">
    <subcellularLocation>
        <location evidence="1">Membrane</location>
        <topology evidence="1">Multi-pass membrane protein</topology>
    </subcellularLocation>
</comment>
<keyword evidence="2 4" id="KW-0812">Transmembrane</keyword>
<name>A0AAD1YLY1_9LAMI</name>
<evidence type="ECO:0000256" key="1">
    <source>
        <dbReference type="ARBA" id="ARBA00004141"/>
    </source>
</evidence>
<feature type="transmembrane region" description="Helical" evidence="4">
    <location>
        <begin position="20"/>
        <end position="40"/>
    </location>
</feature>
<keyword evidence="3 4" id="KW-0472">Membrane</keyword>
<dbReference type="AlphaFoldDB" id="A0AAD1YLY1"/>
<dbReference type="SUPFAM" id="SSF103506">
    <property type="entry name" value="Mitochondrial carrier"/>
    <property type="match status" value="1"/>
</dbReference>
<gene>
    <name evidence="5" type="ORF">FPE_LOCUS889</name>
</gene>
<evidence type="ECO:0000313" key="5">
    <source>
        <dbReference type="EMBL" id="CAI9753458.1"/>
    </source>
</evidence>
<organism evidence="5 6">
    <name type="scientific">Fraxinus pennsylvanica</name>
    <dbReference type="NCBI Taxonomy" id="56036"/>
    <lineage>
        <taxon>Eukaryota</taxon>
        <taxon>Viridiplantae</taxon>
        <taxon>Streptophyta</taxon>
        <taxon>Embryophyta</taxon>
        <taxon>Tracheophyta</taxon>
        <taxon>Spermatophyta</taxon>
        <taxon>Magnoliopsida</taxon>
        <taxon>eudicotyledons</taxon>
        <taxon>Gunneridae</taxon>
        <taxon>Pentapetalae</taxon>
        <taxon>asterids</taxon>
        <taxon>lamiids</taxon>
        <taxon>Lamiales</taxon>
        <taxon>Oleaceae</taxon>
        <taxon>Oleeae</taxon>
        <taxon>Fraxinus</taxon>
    </lineage>
</organism>
<evidence type="ECO:0000313" key="6">
    <source>
        <dbReference type="Proteomes" id="UP000834106"/>
    </source>
</evidence>
<feature type="transmembrane region" description="Helical" evidence="4">
    <location>
        <begin position="91"/>
        <end position="110"/>
    </location>
</feature>
<reference evidence="5" key="1">
    <citation type="submission" date="2023-05" db="EMBL/GenBank/DDBJ databases">
        <authorList>
            <person name="Huff M."/>
        </authorList>
    </citation>
    <scope>NUCLEOTIDE SEQUENCE</scope>
</reference>
<dbReference type="GO" id="GO:0016020">
    <property type="term" value="C:membrane"/>
    <property type="evidence" value="ECO:0007669"/>
    <property type="project" value="UniProtKB-SubCell"/>
</dbReference>
<accession>A0AAD1YLY1</accession>